<evidence type="ECO:0000313" key="1">
    <source>
        <dbReference type="EMBL" id="GFS86571.1"/>
    </source>
</evidence>
<dbReference type="EMBL" id="BMAW01098787">
    <property type="protein sequence ID" value="GFS86571.1"/>
    <property type="molecule type" value="Genomic_DNA"/>
</dbReference>
<organism evidence="3 5">
    <name type="scientific">Nephila pilipes</name>
    <name type="common">Giant wood spider</name>
    <name type="synonym">Nephila maculata</name>
    <dbReference type="NCBI Taxonomy" id="299642"/>
    <lineage>
        <taxon>Eukaryota</taxon>
        <taxon>Metazoa</taxon>
        <taxon>Ecdysozoa</taxon>
        <taxon>Arthropoda</taxon>
        <taxon>Chelicerata</taxon>
        <taxon>Arachnida</taxon>
        <taxon>Araneae</taxon>
        <taxon>Araneomorphae</taxon>
        <taxon>Entelegynae</taxon>
        <taxon>Araneoidea</taxon>
        <taxon>Nephilidae</taxon>
        <taxon>Nephila</taxon>
    </lineage>
</organism>
<evidence type="ECO:0000313" key="3">
    <source>
        <dbReference type="EMBL" id="GFT55796.1"/>
    </source>
</evidence>
<keyword evidence="5" id="KW-1185">Reference proteome</keyword>
<dbReference type="AlphaFoldDB" id="A0A8X6P9Q7"/>
<comment type="caution">
    <text evidence="3">The sequence shown here is derived from an EMBL/GenBank/DDBJ whole genome shotgun (WGS) entry which is preliminary data.</text>
</comment>
<gene>
    <name evidence="3" type="primary">pol_2772</name>
    <name evidence="3" type="ORF">NPIL_26261</name>
    <name evidence="4" type="ORF">NPIL_333901</name>
    <name evidence="2" type="ORF">NPIL_425781</name>
    <name evidence="1" type="ORF">NPIL_641111</name>
</gene>
<name>A0A8X6P9Q7_NEPPI</name>
<protein>
    <submittedName>
        <fullName evidence="3">Retrovirus-related Pol polyprotein from transposon 297</fullName>
    </submittedName>
</protein>
<evidence type="ECO:0000313" key="5">
    <source>
        <dbReference type="Proteomes" id="UP000887013"/>
    </source>
</evidence>
<dbReference type="EMBL" id="BMAW01127953">
    <property type="protein sequence ID" value="GFU23429.1"/>
    <property type="molecule type" value="Genomic_DNA"/>
</dbReference>
<dbReference type="EMBL" id="BMAW01017831">
    <property type="protein sequence ID" value="GFT55796.1"/>
    <property type="molecule type" value="Genomic_DNA"/>
</dbReference>
<accession>A0A8X6P9Q7</accession>
<proteinExistence type="predicted"/>
<dbReference type="EMBL" id="BMAW01065140">
    <property type="protein sequence ID" value="GFT49018.1"/>
    <property type="molecule type" value="Genomic_DNA"/>
</dbReference>
<dbReference type="OrthoDB" id="6433758at2759"/>
<sequence>MLAGITVEITRFHHILLLGIGHSREIILNPMVEMPYIEFQTIICSQCDDSVEQHLHDLISKIPLGDRKCSSLLLQMRSKALNRMTVDLLKSLFAYPSAADVSYHE</sequence>
<evidence type="ECO:0000313" key="2">
    <source>
        <dbReference type="EMBL" id="GFT49018.1"/>
    </source>
</evidence>
<dbReference type="Proteomes" id="UP000887013">
    <property type="component" value="Unassembled WGS sequence"/>
</dbReference>
<reference evidence="3" key="1">
    <citation type="submission" date="2020-08" db="EMBL/GenBank/DDBJ databases">
        <title>Multicomponent nature underlies the extraordinary mechanical properties of spider dragline silk.</title>
        <authorList>
            <person name="Kono N."/>
            <person name="Nakamura H."/>
            <person name="Mori M."/>
            <person name="Yoshida Y."/>
            <person name="Ohtoshi R."/>
            <person name="Malay A.D."/>
            <person name="Moran D.A.P."/>
            <person name="Tomita M."/>
            <person name="Numata K."/>
            <person name="Arakawa K."/>
        </authorList>
    </citation>
    <scope>NUCLEOTIDE SEQUENCE</scope>
</reference>
<evidence type="ECO:0000313" key="4">
    <source>
        <dbReference type="EMBL" id="GFU23429.1"/>
    </source>
</evidence>